<feature type="transmembrane region" description="Helical" evidence="1">
    <location>
        <begin position="65"/>
        <end position="83"/>
    </location>
</feature>
<feature type="transmembrane region" description="Helical" evidence="1">
    <location>
        <begin position="29"/>
        <end position="53"/>
    </location>
</feature>
<dbReference type="AlphaFoldDB" id="A0A1I7Y8Y1"/>
<keyword evidence="1" id="KW-1133">Transmembrane helix</keyword>
<feature type="transmembrane region" description="Helical" evidence="1">
    <location>
        <begin position="112"/>
        <end position="135"/>
    </location>
</feature>
<dbReference type="Proteomes" id="UP000095287">
    <property type="component" value="Unplaced"/>
</dbReference>
<reference evidence="3" key="1">
    <citation type="submission" date="2016-11" db="UniProtKB">
        <authorList>
            <consortium name="WormBaseParasite"/>
        </authorList>
    </citation>
    <scope>IDENTIFICATION</scope>
</reference>
<dbReference type="InterPro" id="IPR019422">
    <property type="entry name" value="7TM_GPCR_serpentine_rcpt_Srh"/>
</dbReference>
<dbReference type="Pfam" id="PF10318">
    <property type="entry name" value="7TM_GPCR_Srh"/>
    <property type="match status" value="1"/>
</dbReference>
<organism evidence="2 3">
    <name type="scientific">Steinernema glaseri</name>
    <dbReference type="NCBI Taxonomy" id="37863"/>
    <lineage>
        <taxon>Eukaryota</taxon>
        <taxon>Metazoa</taxon>
        <taxon>Ecdysozoa</taxon>
        <taxon>Nematoda</taxon>
        <taxon>Chromadorea</taxon>
        <taxon>Rhabditida</taxon>
        <taxon>Tylenchina</taxon>
        <taxon>Panagrolaimomorpha</taxon>
        <taxon>Strongyloidoidea</taxon>
        <taxon>Steinernematidae</taxon>
        <taxon>Steinernema</taxon>
    </lineage>
</organism>
<feature type="transmembrane region" description="Helical" evidence="1">
    <location>
        <begin position="156"/>
        <end position="178"/>
    </location>
</feature>
<accession>A0A1I7Y8Y1</accession>
<sequence>MFVPMNPFNYQKARTLILTDLMDDDFSLVYSRLLTVSAVGSITVKPFCIYILIRKTPKVMRTVSYFLLNELLWNFTSDFLFIFGNPVPMLPAICFRMDGIAASWLKNEEQQYLYATVICVAFMNFCVGFLNTFIFRYVTLAYSKTLKQFRKACIPVICLVLHLIISLVTIVALHTLHIPVSKYPEGYLPISTLIVFCYKPKGIELLLCGGTIVVILGFSTIMLVLFAGLSVRELWIKKTLMEKRTLQLQKEILKNLLTITLIAKGSYCYGYQIADVVAQTVPSRRDIPFNIIEYSV</sequence>
<keyword evidence="2" id="KW-1185">Reference proteome</keyword>
<dbReference type="WBParaSite" id="L893_g13956.t1">
    <property type="protein sequence ID" value="L893_g13956.t1"/>
    <property type="gene ID" value="L893_g13956"/>
</dbReference>
<evidence type="ECO:0000313" key="3">
    <source>
        <dbReference type="WBParaSite" id="L893_g13956.t1"/>
    </source>
</evidence>
<protein>
    <submittedName>
        <fullName evidence="3">G_PROTEIN_RECEP_F1_2 domain-containing protein</fullName>
    </submittedName>
</protein>
<proteinExistence type="predicted"/>
<name>A0A1I7Y8Y1_9BILA</name>
<keyword evidence="1" id="KW-0472">Membrane</keyword>
<keyword evidence="1" id="KW-0812">Transmembrane</keyword>
<evidence type="ECO:0000313" key="2">
    <source>
        <dbReference type="Proteomes" id="UP000095287"/>
    </source>
</evidence>
<feature type="transmembrane region" description="Helical" evidence="1">
    <location>
        <begin position="203"/>
        <end position="231"/>
    </location>
</feature>
<evidence type="ECO:0000256" key="1">
    <source>
        <dbReference type="SAM" id="Phobius"/>
    </source>
</evidence>